<reference evidence="2" key="1">
    <citation type="submission" date="2020-06" db="EMBL/GenBank/DDBJ databases">
        <authorList>
            <consortium name="Plant Systems Biology data submission"/>
        </authorList>
    </citation>
    <scope>NUCLEOTIDE SEQUENCE</scope>
    <source>
        <strain evidence="2">D6</strain>
    </source>
</reference>
<sequence length="553" mass="60384">MLSRVRLLEISIASFVLYTKVAIAFLSAQAPFRSGLNPNKVNAALRTFATKVPPTTVADKSGIDEIIAPDLPTIQEWTEEALLHCGTPGGYQALQHLGQATQQRLSYDFDANKQCQSNVRLEPQLFPKHVTGQVSSIVKEMESQGLLSTNLDSVDGLPSFHLNLVSNGQPLFPKEQESVSAFGRKTQELLTLVEPYIYNHLLPQARVVGQSKRLAVSDIFLRRYGQDSEDARNGISAHYDVFSKVTSVIAMDNAAASGNNGLYTTATGANTDQGTSSNHASLRRYFPLKQGDAVIHTWDVLHGVDVLPGSDRTSLIVWFTEEPDEKDLGVSPWLLQDEEKLENDDVTQFVLASALASANELASDDEDNDGEVAAMYHTAPPQSKQCPMGLNSQRLYLQSAARGNSFALFRVGSICEGDEWGSKDLEKQAKCLLELLATKSKLPRALQEVEIPSSQYVAWQFWWESAVRGNPNAQVALADDLMVHATTSSDICNRDESVLLATVLYGLAAQQGIEDALDRLTQVVGLEVDSKGIETEAEFLNSPVVQTAQAATS</sequence>
<protein>
    <recommendedName>
        <fullName evidence="4">Fe2OG dioxygenase domain-containing protein</fullName>
    </recommendedName>
</protein>
<keyword evidence="3" id="KW-1185">Reference proteome</keyword>
<proteinExistence type="predicted"/>
<keyword evidence="1" id="KW-1133">Transmembrane helix</keyword>
<evidence type="ECO:0000313" key="3">
    <source>
        <dbReference type="Proteomes" id="UP001153069"/>
    </source>
</evidence>
<keyword evidence="1" id="KW-0472">Membrane</keyword>
<accession>A0A9N8EI96</accession>
<dbReference type="OrthoDB" id="45409at2759"/>
<feature type="transmembrane region" description="Helical" evidence="1">
    <location>
        <begin position="7"/>
        <end position="28"/>
    </location>
</feature>
<gene>
    <name evidence="2" type="ORF">SEMRO_1124_G243750.1</name>
</gene>
<dbReference type="EMBL" id="CAICTM010001122">
    <property type="protein sequence ID" value="CAB9520659.1"/>
    <property type="molecule type" value="Genomic_DNA"/>
</dbReference>
<evidence type="ECO:0000313" key="2">
    <source>
        <dbReference type="EMBL" id="CAB9520659.1"/>
    </source>
</evidence>
<keyword evidence="1" id="KW-0812">Transmembrane</keyword>
<organism evidence="2 3">
    <name type="scientific">Seminavis robusta</name>
    <dbReference type="NCBI Taxonomy" id="568900"/>
    <lineage>
        <taxon>Eukaryota</taxon>
        <taxon>Sar</taxon>
        <taxon>Stramenopiles</taxon>
        <taxon>Ochrophyta</taxon>
        <taxon>Bacillariophyta</taxon>
        <taxon>Bacillariophyceae</taxon>
        <taxon>Bacillariophycidae</taxon>
        <taxon>Naviculales</taxon>
        <taxon>Naviculaceae</taxon>
        <taxon>Seminavis</taxon>
    </lineage>
</organism>
<dbReference type="AlphaFoldDB" id="A0A9N8EI96"/>
<dbReference type="Proteomes" id="UP001153069">
    <property type="component" value="Unassembled WGS sequence"/>
</dbReference>
<evidence type="ECO:0008006" key="4">
    <source>
        <dbReference type="Google" id="ProtNLM"/>
    </source>
</evidence>
<comment type="caution">
    <text evidence="2">The sequence shown here is derived from an EMBL/GenBank/DDBJ whole genome shotgun (WGS) entry which is preliminary data.</text>
</comment>
<dbReference type="InterPro" id="IPR011990">
    <property type="entry name" value="TPR-like_helical_dom_sf"/>
</dbReference>
<name>A0A9N8EI96_9STRA</name>
<evidence type="ECO:0000256" key="1">
    <source>
        <dbReference type="SAM" id="Phobius"/>
    </source>
</evidence>
<dbReference type="Gene3D" id="1.25.40.10">
    <property type="entry name" value="Tetratricopeptide repeat domain"/>
    <property type="match status" value="1"/>
</dbReference>